<dbReference type="InterPro" id="IPR036465">
    <property type="entry name" value="vWFA_dom_sf"/>
</dbReference>
<name>A0A4P9A2P3_9BACT</name>
<organism evidence="3 4">
    <name type="scientific">Candidatus Nanosynbacter featherlites</name>
    <dbReference type="NCBI Taxonomy" id="2572088"/>
    <lineage>
        <taxon>Bacteria</taxon>
        <taxon>Candidatus Saccharimonadota</taxon>
        <taxon>Candidatus Saccharimonadia</taxon>
        <taxon>Candidatus Nanosynbacterales</taxon>
        <taxon>Candidatus Nanosynbacteraceae</taxon>
        <taxon>Candidatus Nanosynbacter</taxon>
    </lineage>
</organism>
<dbReference type="AlphaFoldDB" id="A0A4P9A2P3"/>
<dbReference type="KEGG" id="nft:FBF37_01005"/>
<proteinExistence type="predicted"/>
<dbReference type="Proteomes" id="UP000310639">
    <property type="component" value="Chromosome"/>
</dbReference>
<feature type="region of interest" description="Disordered" evidence="1">
    <location>
        <begin position="290"/>
        <end position="385"/>
    </location>
</feature>
<accession>A0A4P9A2P3</accession>
<feature type="compositionally biased region" description="Basic and acidic residues" evidence="1">
    <location>
        <begin position="336"/>
        <end position="377"/>
    </location>
</feature>
<dbReference type="Gene3D" id="3.40.50.410">
    <property type="entry name" value="von Willebrand factor, type A domain"/>
    <property type="match status" value="1"/>
</dbReference>
<evidence type="ECO:0000313" key="3">
    <source>
        <dbReference type="EMBL" id="QCT42051.1"/>
    </source>
</evidence>
<evidence type="ECO:0000259" key="2">
    <source>
        <dbReference type="PROSITE" id="PS50234"/>
    </source>
</evidence>
<sequence>MSMLVFYNIWLVLYTISIRFVKKMTEVLHTPATGTESRAVTPEQEALAREYQASLDKAAAFLDDQIPALCRLTGMDVRVAIGDGWATNPETGSFTIDPSFFIEKGYSADHCVFATLHELMAHVRDIKRDPVFSARQDAFVASSKDPQEQQARHIFNNTLTDIHGNKQIMNMLPVMQEVGADIYDSRLFPTKRDDELVDYTNIPMHLQFLYKIIRQEMIPDSKTPVRQEVNEAINQLRNFQNGQVDLISFLTDPGARGSNGKKLSGSDRFDYWLTQIWPQYETLIRLDKQEAKDAQQQNSGQQTDGDADEQQPSNPPQDGDSQKDTDSFSDAYADYFDNKHPEPFSPEEHQKIHDATHKAVQEDRRTKVTPEQQERARRAAANHRYREQTGHSLVEKQRYDDEIQRFHKQIAQMRTVFQSVLNEVVASRRSLSRHSRQDGDILDPNRLAQTVVDIKSGTTPEAFQRYETIRGRTELNCKTDYFFVFDCSGSMGGEPAQAAASCAVIILEGLAGMERDIRQLEEQQNIDLSDLSVRTSLYTFGDAAVCHKPLSSSLHDKQRLDTYTAITAADMGNTADYLALQEIATLPHDQDRQRIIVVVTDGISNDPGTARAAVSQLRRDQNTVVYGVSIGSDAAEQLYAPNAKLINDPKDLPNVLQSFIETTIQT</sequence>
<feature type="domain" description="VWFA" evidence="2">
    <location>
        <begin position="480"/>
        <end position="666"/>
    </location>
</feature>
<evidence type="ECO:0000256" key="1">
    <source>
        <dbReference type="SAM" id="MobiDB-lite"/>
    </source>
</evidence>
<dbReference type="EMBL" id="CP040004">
    <property type="protein sequence ID" value="QCT42051.1"/>
    <property type="molecule type" value="Genomic_DNA"/>
</dbReference>
<dbReference type="CDD" id="cd00198">
    <property type="entry name" value="vWFA"/>
    <property type="match status" value="1"/>
</dbReference>
<evidence type="ECO:0000313" key="4">
    <source>
        <dbReference type="Proteomes" id="UP000310639"/>
    </source>
</evidence>
<dbReference type="SUPFAM" id="SSF53300">
    <property type="entry name" value="vWA-like"/>
    <property type="match status" value="1"/>
</dbReference>
<dbReference type="SMART" id="SM00327">
    <property type="entry name" value="VWA"/>
    <property type="match status" value="1"/>
</dbReference>
<gene>
    <name evidence="3" type="ORF">FBF37_01005</name>
</gene>
<reference evidence="3 4" key="1">
    <citation type="submission" date="2019-04" db="EMBL/GenBank/DDBJ databases">
        <title>Saccharibacteria TM7 genomes.</title>
        <authorList>
            <person name="Bor B."/>
            <person name="He X."/>
            <person name="Chen T."/>
            <person name="Dewhirst F.E."/>
        </authorList>
    </citation>
    <scope>NUCLEOTIDE SEQUENCE [LARGE SCALE GENOMIC DNA]</scope>
    <source>
        <strain evidence="3 4">BB001</strain>
    </source>
</reference>
<feature type="compositionally biased region" description="Polar residues" evidence="1">
    <location>
        <begin position="294"/>
        <end position="304"/>
    </location>
</feature>
<dbReference type="PROSITE" id="PS50234">
    <property type="entry name" value="VWFA"/>
    <property type="match status" value="1"/>
</dbReference>
<protein>
    <submittedName>
        <fullName evidence="3">VWA domain-containing protein</fullName>
    </submittedName>
</protein>
<dbReference type="InterPro" id="IPR002035">
    <property type="entry name" value="VWF_A"/>
</dbReference>
<dbReference type="OrthoDB" id="9806395at2"/>
<keyword evidence="4" id="KW-1185">Reference proteome</keyword>
<dbReference type="Pfam" id="PF00092">
    <property type="entry name" value="VWA"/>
    <property type="match status" value="1"/>
</dbReference>